<evidence type="ECO:0000256" key="2">
    <source>
        <dbReference type="ARBA" id="ARBA00008896"/>
    </source>
</evidence>
<dbReference type="Gene3D" id="3.40.50.1370">
    <property type="entry name" value="Aspartate/ornithine carbamoyltransferase"/>
    <property type="match status" value="2"/>
</dbReference>
<proteinExistence type="inferred from homology"/>
<evidence type="ECO:0000256" key="7">
    <source>
        <dbReference type="HAMAP-Rule" id="MF_00001"/>
    </source>
</evidence>
<dbReference type="PRINTS" id="PR00100">
    <property type="entry name" value="AOTCASE"/>
</dbReference>
<dbReference type="PANTHER" id="PTHR45753:SF6">
    <property type="entry name" value="ASPARTATE CARBAMOYLTRANSFERASE"/>
    <property type="match status" value="1"/>
</dbReference>
<keyword evidence="3 7" id="KW-0808">Transferase</keyword>
<dbReference type="NCBIfam" id="NF002032">
    <property type="entry name" value="PRK00856.1"/>
    <property type="match status" value="1"/>
</dbReference>
<dbReference type="HAMAP" id="MF_00001">
    <property type="entry name" value="Asp_carb_tr"/>
    <property type="match status" value="1"/>
</dbReference>
<dbReference type="PROSITE" id="PS00097">
    <property type="entry name" value="CARBAMOYLTRANSFERASE"/>
    <property type="match status" value="1"/>
</dbReference>
<reference evidence="10 11" key="1">
    <citation type="journal article" date="2022" name="Genome Biol. Evol.">
        <title>Host diet, physiology and behaviors set the stage for Lachnospiraceae cladogenesis.</title>
        <authorList>
            <person name="Vera-Ponce De Leon A."/>
            <person name="Schneider M."/>
            <person name="Jahnes B.C."/>
            <person name="Sadowski V."/>
            <person name="Camuy-Velez L.A."/>
            <person name="Duan J."/>
            <person name="Sabree Z.L."/>
        </authorList>
    </citation>
    <scope>NUCLEOTIDE SEQUENCE [LARGE SCALE GENOMIC DNA]</scope>
    <source>
        <strain evidence="10 11">PAL113</strain>
    </source>
</reference>
<evidence type="ECO:0000256" key="1">
    <source>
        <dbReference type="ARBA" id="ARBA00004852"/>
    </source>
</evidence>
<dbReference type="Pfam" id="PF00185">
    <property type="entry name" value="OTCace"/>
    <property type="match status" value="1"/>
</dbReference>
<comment type="caution">
    <text evidence="10">The sequence shown here is derived from an EMBL/GenBank/DDBJ whole genome shotgun (WGS) entry which is preliminary data.</text>
</comment>
<dbReference type="InterPro" id="IPR002082">
    <property type="entry name" value="Asp_carbamoyltransf"/>
</dbReference>
<feature type="binding site" evidence="7">
    <location>
        <position position="132"/>
    </location>
    <ligand>
        <name>carbamoyl phosphate</name>
        <dbReference type="ChEBI" id="CHEBI:58228"/>
    </ligand>
</feature>
<name>A0ABT1E6T7_9FIRM</name>
<feature type="binding site" evidence="7">
    <location>
        <position position="51"/>
    </location>
    <ligand>
        <name>carbamoyl phosphate</name>
        <dbReference type="ChEBI" id="CHEBI:58228"/>
    </ligand>
</feature>
<evidence type="ECO:0000256" key="3">
    <source>
        <dbReference type="ARBA" id="ARBA00022679"/>
    </source>
</evidence>
<feature type="binding site" evidence="7">
    <location>
        <position position="129"/>
    </location>
    <ligand>
        <name>carbamoyl phosphate</name>
        <dbReference type="ChEBI" id="CHEBI:58228"/>
    </ligand>
</feature>
<evidence type="ECO:0000256" key="5">
    <source>
        <dbReference type="ARBA" id="ARBA00043884"/>
    </source>
</evidence>
<feature type="domain" description="Aspartate/ornithine carbamoyltransferase carbamoyl-P binding" evidence="9">
    <location>
        <begin position="2"/>
        <end position="141"/>
    </location>
</feature>
<feature type="binding site" evidence="7">
    <location>
        <position position="52"/>
    </location>
    <ligand>
        <name>carbamoyl phosphate</name>
        <dbReference type="ChEBI" id="CHEBI:58228"/>
    </ligand>
</feature>
<comment type="similarity">
    <text evidence="2 7">Belongs to the aspartate/ornithine carbamoyltransferase superfamily. ATCase family.</text>
</comment>
<evidence type="ECO:0000256" key="4">
    <source>
        <dbReference type="ARBA" id="ARBA00022975"/>
    </source>
</evidence>
<dbReference type="EMBL" id="JAMZFW010000004">
    <property type="protein sequence ID" value="MCP1101550.1"/>
    <property type="molecule type" value="Genomic_DNA"/>
</dbReference>
<comment type="function">
    <text evidence="5 7">Catalyzes the condensation of carbamoyl phosphate and aspartate to form carbamoyl aspartate and inorganic phosphate, the committed step in the de novo pyrimidine nucleotide biosynthesis pathway.</text>
</comment>
<dbReference type="NCBIfam" id="TIGR00670">
    <property type="entry name" value="asp_carb_tr"/>
    <property type="match status" value="1"/>
</dbReference>
<feature type="domain" description="Aspartate/ornithine carbamoyltransferase Asp/Orn-binding" evidence="8">
    <location>
        <begin position="149"/>
        <end position="298"/>
    </location>
</feature>
<dbReference type="SUPFAM" id="SSF53671">
    <property type="entry name" value="Aspartate/ornithine carbamoyltransferase"/>
    <property type="match status" value="1"/>
</dbReference>
<dbReference type="Proteomes" id="UP001523566">
    <property type="component" value="Unassembled WGS sequence"/>
</dbReference>
<evidence type="ECO:0000256" key="6">
    <source>
        <dbReference type="ARBA" id="ARBA00048859"/>
    </source>
</evidence>
<evidence type="ECO:0000259" key="8">
    <source>
        <dbReference type="Pfam" id="PF00185"/>
    </source>
</evidence>
<feature type="binding site" evidence="7">
    <location>
        <position position="101"/>
    </location>
    <ligand>
        <name>carbamoyl phosphate</name>
        <dbReference type="ChEBI" id="CHEBI:58228"/>
    </ligand>
</feature>
<dbReference type="InterPro" id="IPR036901">
    <property type="entry name" value="Asp/Orn_carbamoylTrfase_sf"/>
</dbReference>
<dbReference type="Pfam" id="PF02729">
    <property type="entry name" value="OTCace_N"/>
    <property type="match status" value="1"/>
</dbReference>
<accession>A0ABT1E6T7</accession>
<feature type="binding site" evidence="7">
    <location>
        <position position="265"/>
    </location>
    <ligand>
        <name>carbamoyl phosphate</name>
        <dbReference type="ChEBI" id="CHEBI:58228"/>
    </ligand>
</feature>
<feature type="binding site" evidence="7">
    <location>
        <position position="264"/>
    </location>
    <ligand>
        <name>carbamoyl phosphate</name>
        <dbReference type="ChEBI" id="CHEBI:58228"/>
    </ligand>
</feature>
<dbReference type="InterPro" id="IPR006131">
    <property type="entry name" value="Asp_carbamoyltransf_Asp/Orn-bd"/>
</dbReference>
<evidence type="ECO:0000259" key="9">
    <source>
        <dbReference type="Pfam" id="PF02729"/>
    </source>
</evidence>
<evidence type="ECO:0000313" key="11">
    <source>
        <dbReference type="Proteomes" id="UP001523566"/>
    </source>
</evidence>
<organism evidence="10 11">
    <name type="scientific">Aequitasia blattaphilus</name>
    <dbReference type="NCBI Taxonomy" id="2949332"/>
    <lineage>
        <taxon>Bacteria</taxon>
        <taxon>Bacillati</taxon>
        <taxon>Bacillota</taxon>
        <taxon>Clostridia</taxon>
        <taxon>Lachnospirales</taxon>
        <taxon>Lachnospiraceae</taxon>
        <taxon>Aequitasia</taxon>
    </lineage>
</organism>
<dbReference type="PRINTS" id="PR00101">
    <property type="entry name" value="ATCASE"/>
</dbReference>
<dbReference type="RefSeq" id="WP_262065337.1">
    <property type="nucleotide sequence ID" value="NZ_JAMXOD010000004.1"/>
</dbReference>
<keyword evidence="4 7" id="KW-0665">Pyrimidine biosynthesis</keyword>
<protein>
    <recommendedName>
        <fullName evidence="7">Aspartate carbamoyltransferase</fullName>
        <ecNumber evidence="7">2.1.3.2</ecNumber>
    </recommendedName>
    <alternativeName>
        <fullName evidence="7">Aspartate transcarbamylase</fullName>
        <shortName evidence="7">ATCase</shortName>
    </alternativeName>
</protein>
<comment type="subunit">
    <text evidence="7">Heterododecamer (2C3:3R2) of six catalytic PyrB chains organized as two trimers (C3), and six regulatory PyrI chains organized as three dimers (R2).</text>
</comment>
<dbReference type="InterPro" id="IPR006130">
    <property type="entry name" value="Asp/Orn_carbamoylTrfase"/>
</dbReference>
<dbReference type="EC" id="2.1.3.2" evidence="7"/>
<feature type="binding site" evidence="7">
    <location>
        <position position="162"/>
    </location>
    <ligand>
        <name>L-aspartate</name>
        <dbReference type="ChEBI" id="CHEBI:29991"/>
    </ligand>
</feature>
<comment type="pathway">
    <text evidence="1 7">Pyrimidine metabolism; UMP biosynthesis via de novo pathway; (S)-dihydroorotate from bicarbonate: step 2/3.</text>
</comment>
<gene>
    <name evidence="7 10" type="primary">pyrB</name>
    <name evidence="10" type="ORF">NK125_03870</name>
</gene>
<dbReference type="PANTHER" id="PTHR45753">
    <property type="entry name" value="ORNITHINE CARBAMOYLTRANSFERASE, MITOCHONDRIAL"/>
    <property type="match status" value="1"/>
</dbReference>
<keyword evidence="11" id="KW-1185">Reference proteome</keyword>
<dbReference type="InterPro" id="IPR006132">
    <property type="entry name" value="Asp/Orn_carbamoyltranf_P-bd"/>
</dbReference>
<feature type="binding site" evidence="7">
    <location>
        <position position="80"/>
    </location>
    <ligand>
        <name>L-aspartate</name>
        <dbReference type="ChEBI" id="CHEBI:29991"/>
    </ligand>
</feature>
<sequence length="308" mass="34944">MRHLISPLDFSVEEINALMDTANDIEKNPQKYAEACKGKKLATCFYESSTRTRLSHEAAMLNLGGSVLGFSSADSSSASKGESVADTIRTISCYADICAMRHPKEGAPLVASKYSSIPVINAGDGGHQHPTQTLTDLLTIRTLKGEISNTTIGICGDLKFGRTVHSLINALVRYPNVTFYLISPDELRLPDYIREDVLEKNNIQYKEMVRMEDALDKLDFLYMTRVQKERFFNEDDYVRMKDFYILDTDKMKLAPKSMYVLHPLPRVNEISVEIDKDERAAYFKQAQYGVYIRMALILKLLEIKVEEE</sequence>
<feature type="binding site" evidence="7">
    <location>
        <position position="225"/>
    </location>
    <ligand>
        <name>L-aspartate</name>
        <dbReference type="ChEBI" id="CHEBI:29991"/>
    </ligand>
</feature>
<evidence type="ECO:0000313" key="10">
    <source>
        <dbReference type="EMBL" id="MCP1101550.1"/>
    </source>
</evidence>
<comment type="catalytic activity">
    <reaction evidence="6 7">
        <text>carbamoyl phosphate + L-aspartate = N-carbamoyl-L-aspartate + phosphate + H(+)</text>
        <dbReference type="Rhea" id="RHEA:20013"/>
        <dbReference type="ChEBI" id="CHEBI:15378"/>
        <dbReference type="ChEBI" id="CHEBI:29991"/>
        <dbReference type="ChEBI" id="CHEBI:32814"/>
        <dbReference type="ChEBI" id="CHEBI:43474"/>
        <dbReference type="ChEBI" id="CHEBI:58228"/>
        <dbReference type="EC" id="2.1.3.2"/>
    </reaction>
</comment>
<dbReference type="GO" id="GO:0004070">
    <property type="term" value="F:aspartate carbamoyltransferase activity"/>
    <property type="evidence" value="ECO:0007669"/>
    <property type="project" value="UniProtKB-EC"/>
</dbReference>